<feature type="binding site" description="axial binding residue" evidence="5">
    <location>
        <position position="1650"/>
    </location>
    <ligand>
        <name>heme</name>
        <dbReference type="ChEBI" id="CHEBI:30413"/>
    </ligand>
    <ligandPart>
        <name>Fe</name>
        <dbReference type="ChEBI" id="CHEBI:18248"/>
    </ligandPart>
</feature>
<dbReference type="SMART" id="SM00530">
    <property type="entry name" value="HTH_XRE"/>
    <property type="match status" value="1"/>
</dbReference>
<dbReference type="SUPFAM" id="SSF55729">
    <property type="entry name" value="Acyl-CoA N-acyltransferases (Nat)"/>
    <property type="match status" value="1"/>
</dbReference>
<dbReference type="InterPro" id="IPR036097">
    <property type="entry name" value="HisK_dim/P_sf"/>
</dbReference>
<dbReference type="PANTHER" id="PTHR43767">
    <property type="entry name" value="LONG-CHAIN-FATTY-ACID--COA LIGASE"/>
    <property type="match status" value="1"/>
</dbReference>
<dbReference type="SUPFAM" id="SSF75516">
    <property type="entry name" value="Pheromone-binding domain of LuxR-like quorum-sensing transcription factors"/>
    <property type="match status" value="1"/>
</dbReference>
<dbReference type="InterPro" id="IPR010982">
    <property type="entry name" value="Lambda_DNA-bd_dom_sf"/>
</dbReference>
<dbReference type="PROSITE" id="PS51187">
    <property type="entry name" value="AUTOINDUCER_SYNTH_2"/>
    <property type="match status" value="1"/>
</dbReference>
<dbReference type="InterPro" id="IPR045851">
    <property type="entry name" value="AMP-bd_C_sf"/>
</dbReference>
<feature type="transmembrane region" description="Helical" evidence="7">
    <location>
        <begin position="1960"/>
        <end position="1979"/>
    </location>
</feature>
<dbReference type="Gene3D" id="3.40.50.12780">
    <property type="entry name" value="N-terminal domain of ligase-like"/>
    <property type="match status" value="1"/>
</dbReference>
<dbReference type="PROSITE" id="PS50850">
    <property type="entry name" value="MFS"/>
    <property type="match status" value="1"/>
</dbReference>
<evidence type="ECO:0000313" key="12">
    <source>
        <dbReference type="EMBL" id="CAE7344293.1"/>
    </source>
</evidence>
<keyword evidence="7" id="KW-0472">Membrane</keyword>
<accession>A0A812PC03</accession>
<dbReference type="InterPro" id="IPR036693">
    <property type="entry name" value="TF_LuxR_autoind-bd_dom_sf"/>
</dbReference>
<dbReference type="CDD" id="cd00082">
    <property type="entry name" value="HisKA"/>
    <property type="match status" value="1"/>
</dbReference>
<feature type="transmembrane region" description="Helical" evidence="7">
    <location>
        <begin position="2049"/>
        <end position="2069"/>
    </location>
</feature>
<dbReference type="SUPFAM" id="SSF103473">
    <property type="entry name" value="MFS general substrate transporter"/>
    <property type="match status" value="1"/>
</dbReference>
<dbReference type="Pfam" id="PF13193">
    <property type="entry name" value="AMP-binding_C"/>
    <property type="match status" value="1"/>
</dbReference>
<feature type="transmembrane region" description="Helical" evidence="7">
    <location>
        <begin position="1985"/>
        <end position="2006"/>
    </location>
</feature>
<dbReference type="PROSITE" id="PS50943">
    <property type="entry name" value="HTH_CROC1"/>
    <property type="match status" value="1"/>
</dbReference>
<dbReference type="GO" id="GO:0000155">
    <property type="term" value="F:phosphorelay sensor kinase activity"/>
    <property type="evidence" value="ECO:0007669"/>
    <property type="project" value="InterPro"/>
</dbReference>
<keyword evidence="7" id="KW-1133">Transmembrane helix</keyword>
<dbReference type="InterPro" id="IPR036396">
    <property type="entry name" value="Cyt_P450_sf"/>
</dbReference>
<dbReference type="OrthoDB" id="1470350at2759"/>
<feature type="transmembrane region" description="Helical" evidence="7">
    <location>
        <begin position="110"/>
        <end position="127"/>
    </location>
</feature>
<dbReference type="GO" id="GO:0006355">
    <property type="term" value="P:regulation of DNA-templated transcription"/>
    <property type="evidence" value="ECO:0007669"/>
    <property type="project" value="InterPro"/>
</dbReference>
<feature type="region of interest" description="Disordered" evidence="6">
    <location>
        <begin position="1"/>
        <end position="22"/>
    </location>
</feature>
<dbReference type="InterPro" id="IPR001387">
    <property type="entry name" value="Cro/C1-type_HTH"/>
</dbReference>
<evidence type="ECO:0000256" key="1">
    <source>
        <dbReference type="ARBA" id="ARBA00004141"/>
    </source>
</evidence>
<dbReference type="InterPro" id="IPR016032">
    <property type="entry name" value="Sig_transdc_resp-reg_C-effctor"/>
</dbReference>
<dbReference type="InterPro" id="IPR003594">
    <property type="entry name" value="HATPase_dom"/>
</dbReference>
<dbReference type="InterPro" id="IPR017972">
    <property type="entry name" value="Cyt_P450_CS"/>
</dbReference>
<dbReference type="CDD" id="cd06170">
    <property type="entry name" value="LuxR_C_like"/>
    <property type="match status" value="1"/>
</dbReference>
<dbReference type="PRINTS" id="PR00463">
    <property type="entry name" value="EP450I"/>
</dbReference>
<evidence type="ECO:0000256" key="5">
    <source>
        <dbReference type="PIRSR" id="PIRSR602401-1"/>
    </source>
</evidence>
<comment type="subcellular location">
    <subcellularLocation>
        <location evidence="1">Membrane</location>
        <topology evidence="1">Multi-pass membrane protein</topology>
    </subcellularLocation>
</comment>
<comment type="caution">
    <text evidence="12">The sequence shown here is derived from an EMBL/GenBank/DDBJ whole genome shotgun (WGS) entry which is preliminary data.</text>
</comment>
<dbReference type="Gene3D" id="3.40.630.30">
    <property type="match status" value="1"/>
</dbReference>
<dbReference type="Pfam" id="PF00501">
    <property type="entry name" value="AMP-binding"/>
    <property type="match status" value="1"/>
</dbReference>
<keyword evidence="13" id="KW-1185">Reference proteome</keyword>
<dbReference type="Pfam" id="PF00512">
    <property type="entry name" value="HisKA"/>
    <property type="match status" value="1"/>
</dbReference>
<dbReference type="InterPro" id="IPR003661">
    <property type="entry name" value="HisK_dim/P_dom"/>
</dbReference>
<evidence type="ECO:0000256" key="2">
    <source>
        <dbReference type="ARBA" id="ARBA00023015"/>
    </source>
</evidence>
<dbReference type="Gene3D" id="1.10.287.130">
    <property type="match status" value="1"/>
</dbReference>
<dbReference type="SUPFAM" id="SSF55874">
    <property type="entry name" value="ATPase domain of HSP90 chaperone/DNA topoisomerase II/histidine kinase"/>
    <property type="match status" value="1"/>
</dbReference>
<dbReference type="Pfam" id="PF00765">
    <property type="entry name" value="Autoind_synth"/>
    <property type="match status" value="1"/>
</dbReference>
<dbReference type="InterPro" id="IPR016181">
    <property type="entry name" value="Acyl_CoA_acyltransferase"/>
</dbReference>
<gene>
    <name evidence="12" type="primary">lcfB</name>
    <name evidence="12" type="ORF">SPIL2461_LOCUS8151</name>
</gene>
<feature type="transmembrane region" description="Helical" evidence="7">
    <location>
        <begin position="2142"/>
        <end position="2164"/>
    </location>
</feature>
<evidence type="ECO:0000313" key="13">
    <source>
        <dbReference type="Proteomes" id="UP000649617"/>
    </source>
</evidence>
<dbReference type="Pfam" id="PF03472">
    <property type="entry name" value="Autoind_bind"/>
    <property type="match status" value="1"/>
</dbReference>
<dbReference type="PROSITE" id="PS00455">
    <property type="entry name" value="AMP_BINDING"/>
    <property type="match status" value="1"/>
</dbReference>
<dbReference type="SUPFAM" id="SSF47413">
    <property type="entry name" value="lambda repressor-like DNA-binding domains"/>
    <property type="match status" value="1"/>
</dbReference>
<dbReference type="SUPFAM" id="SSF47384">
    <property type="entry name" value="Homodimeric domain of signal transducing histidine kinase"/>
    <property type="match status" value="1"/>
</dbReference>
<feature type="domain" description="Major facilitator superfamily (MFS) profile" evidence="10">
    <location>
        <begin position="1683"/>
        <end position="2072"/>
    </location>
</feature>
<dbReference type="Pfam" id="PF01381">
    <property type="entry name" value="HTH_3"/>
    <property type="match status" value="1"/>
</dbReference>
<dbReference type="PRINTS" id="PR00038">
    <property type="entry name" value="HTHLUXR"/>
</dbReference>
<dbReference type="Pfam" id="PF07690">
    <property type="entry name" value="MFS_1"/>
    <property type="match status" value="1"/>
</dbReference>
<name>A0A812PC03_SYMPI</name>
<dbReference type="Gene3D" id="3.30.565.10">
    <property type="entry name" value="Histidine kinase-like ATPase, C-terminal domain"/>
    <property type="match status" value="1"/>
</dbReference>
<dbReference type="EMBL" id="CAJNIZ010013169">
    <property type="protein sequence ID" value="CAE7344293.1"/>
    <property type="molecule type" value="Genomic_DNA"/>
</dbReference>
<keyword evidence="2" id="KW-0805">Transcription regulation</keyword>
<dbReference type="Proteomes" id="UP000649617">
    <property type="component" value="Unassembled WGS sequence"/>
</dbReference>
<protein>
    <submittedName>
        <fullName evidence="12">LcfB protein</fullName>
    </submittedName>
</protein>
<dbReference type="SUPFAM" id="SSF56801">
    <property type="entry name" value="Acetyl-CoA synthetase-like"/>
    <property type="match status" value="1"/>
</dbReference>
<dbReference type="CDD" id="cd00075">
    <property type="entry name" value="HATPase"/>
    <property type="match status" value="1"/>
</dbReference>
<dbReference type="InterPro" id="IPR007892">
    <property type="entry name" value="CHASE4"/>
</dbReference>
<feature type="transmembrane region" description="Helical" evidence="7">
    <location>
        <begin position="2018"/>
        <end position="2037"/>
    </location>
</feature>
<evidence type="ECO:0000259" key="10">
    <source>
        <dbReference type="PROSITE" id="PS50850"/>
    </source>
</evidence>
<keyword evidence="5" id="KW-0349">Heme</keyword>
<dbReference type="PROSITE" id="PS00086">
    <property type="entry name" value="CYTOCHROME_P450"/>
    <property type="match status" value="1"/>
</dbReference>
<feature type="transmembrane region" description="Helical" evidence="7">
    <location>
        <begin position="1930"/>
        <end position="1953"/>
    </location>
</feature>
<feature type="transmembrane region" description="Helical" evidence="7">
    <location>
        <begin position="1888"/>
        <end position="1910"/>
    </location>
</feature>
<dbReference type="GO" id="GO:0016020">
    <property type="term" value="C:membrane"/>
    <property type="evidence" value="ECO:0007669"/>
    <property type="project" value="UniProtKB-SubCell"/>
</dbReference>
<dbReference type="InterPro" id="IPR001128">
    <property type="entry name" value="Cyt_P450"/>
</dbReference>
<dbReference type="Pfam" id="PF00196">
    <property type="entry name" value="GerE"/>
    <property type="match status" value="1"/>
</dbReference>
<dbReference type="Pfam" id="PF02518">
    <property type="entry name" value="HATPase_c"/>
    <property type="match status" value="1"/>
</dbReference>
<dbReference type="GO" id="GO:0005506">
    <property type="term" value="F:iron ion binding"/>
    <property type="evidence" value="ECO:0007669"/>
    <property type="project" value="InterPro"/>
</dbReference>
<feature type="transmembrane region" description="Helical" evidence="7">
    <location>
        <begin position="1683"/>
        <end position="1705"/>
    </location>
</feature>
<dbReference type="SMART" id="SM00421">
    <property type="entry name" value="HTH_LUXR"/>
    <property type="match status" value="1"/>
</dbReference>
<dbReference type="Gene3D" id="1.20.1250.20">
    <property type="entry name" value="MFS general substrate transporter like domains"/>
    <property type="match status" value="1"/>
</dbReference>
<dbReference type="SMART" id="SM00387">
    <property type="entry name" value="HATPase_c"/>
    <property type="match status" value="1"/>
</dbReference>
<dbReference type="Gene3D" id="1.10.630.10">
    <property type="entry name" value="Cytochrome P450"/>
    <property type="match status" value="1"/>
</dbReference>
<dbReference type="InterPro" id="IPR005143">
    <property type="entry name" value="TF_LuxR_autoind-bd_dom"/>
</dbReference>
<dbReference type="CDD" id="cd00093">
    <property type="entry name" value="HTH_XRE"/>
    <property type="match status" value="1"/>
</dbReference>
<dbReference type="InterPro" id="IPR020845">
    <property type="entry name" value="AMP-binding_CS"/>
</dbReference>
<evidence type="ECO:0000259" key="11">
    <source>
        <dbReference type="PROSITE" id="PS50943"/>
    </source>
</evidence>
<keyword evidence="5" id="KW-0479">Metal-binding</keyword>
<dbReference type="GO" id="GO:0022857">
    <property type="term" value="F:transmembrane transporter activity"/>
    <property type="evidence" value="ECO:0007669"/>
    <property type="project" value="InterPro"/>
</dbReference>
<keyword evidence="3" id="KW-0238">DNA-binding</keyword>
<dbReference type="GO" id="GO:0016705">
    <property type="term" value="F:oxidoreductase activity, acting on paired donors, with incorporation or reduction of molecular oxygen"/>
    <property type="evidence" value="ECO:0007669"/>
    <property type="project" value="InterPro"/>
</dbReference>
<sequence>MTGLSSAAPQGASSSRLTRTRRRAARRRRGLLLPILMLAVLTLMAVAFALYWGARELNDSQAQAQESLVSASLDARREAFRHLVVDYAWWDEAIYVLDVGLDERWAREELGAYLLEAFGVTGIWVLGPQNQTKIAFLDGEPSRVDLFDQLPATVNGLLDAARLGRSIEAVPPAGFVVVGGRLHMVGASIISPFAQVGDPPSPETASLLVFMRPLDQDFFSAPSLASFLKDAGFAEGPAAEGFLDHEILGFDGRPIGCIYWRNQRPGDDLLWGVAPLLLGALLVLVFLLVLTVRRVEAVVSHEGRLSASLDHERQRREDKSRFVSMVSHELRTPLQAVGAAADALDRYGGRMGPAEMREEVETIRRGVDALAGLVDDVLLIGKVGGEGKVQSIDLAHLCSAVWREVSTALKAHQELRLSDRIGAPIESGAQVMLHTVLSNLLQNAVKYAPEAEAVEVTLSKGQGRYEISVRDFGPGVPREEREAVFEPYWRADRVLETSGAGLGLSVARAAARSIGGDLTIESDGLERGSRFVLRWQAHPVDVHVGGRVRLRRVFLGYSQEKLANALGLTFQQIQKYERGANRISASKLYELSRILSVPVTYFFEGVESDGEAVANGADAAAGGAGAIHSSDPDFTNQRETLQLISSYYRIPDSKVRAEVLSLLKTLGRTSEGGGLRPSFCALRLAHCPGRSRRPASSSRLVGFFSHDGLAGSVMTGLPIDQVDALSRVKTTEEIGGLLQGLVEALGFAAYSYVHVRPPLGKRIRSFVPADSPNGRVVHEFLATFPDSWIGHYLARGYGDIDPTFLAATGTTLPFDWLTLTARGDLSSGQRRLLNEAEDFGLGLGATVPIHGPDSGLSTLNVTARQAQPAFEGTYRQSRHDLVWIAAQVHEAFLRLSQDAPETQRVRLTDRERDCLLWTARGKTAWEVGQILSISEETVLFHLKNGTRKLGVFSKHHAVVKAACRDPKPGGDRAVIDVVTPDFYSAYAKDLRAMFQQRFRVFRQRLGWDVSSEAGEERDGFDTLYPTYLLASDQDGALVGSWRFLPTTGPYMLRDVFPELLEGEKAPYHPLVWEGSRFAVEGRSTRGRTSSELLCAVTETCLAMGIRELITVYDARMERLLPRLGCPPRRQSEGRRIGKEIAFAGRFDMTHATLANLRAVAGIRGSVIRNAFALEQQADAEAIKRCLDYLRIEAKRTGLSFAAHLIGVAAEAVEDSIALTEKSVAQVERKDAKPEICTMSLVVDRCEGFGDLDRGSAVPALKGLPLLGLAPALRRDPLRFFTRVAADHGDAVWLHLGPDRVLMVNDPAMIRHVLQDNRPNYVKSRFYDMMRPVLGEGIFLAEGDDWLGQRKTALRSFQGCQLRRMTAAMQDAVDDMLQRWQLPAARGEALDVVPEMMRLTLDILMRTLFSVRLDGDHEEVFQAMTVVLRDAERRVWSPFQMPRWLPTARNRSVAKALAVLDRFVYTMIAERRRAGAEERRDSEDAGGDLLDLLLAAQGQDTDRKLRDQILSMVLAGHETTANALAWCWYLLSLHPESLRRVTAEAEALPAGRPPAFAELAGLTYTRCVFDEALRLYPPLWTFSRTALAEDEIAGLPVAAGTNVMLNVFAVHRRPELWDNPEGFDPARFDPETGDPRRRFAYFPFSDGPRSCLGERFAVLESLIAISSVVRRFDLHLLPGQDVRVMPAPVLVILIYLIGLGIVYPALPFQALALGASPLQVSMILVTDTAMVLLLAPLFGRLSDRFGRRGVTCLALATAPFAYLLMAYADSLLMLFAARALAGVSNAAVPVIQALMADSTCPKRRVHGMANVNSAFALAFIVGPLLSRSWLLGPEGDDYQAGALGGAGFAVLAVVLAVLLLREVRQPGQAGAAVRFASSRAGLLKVPQRLFLAPLLLGPIVIMALLAFAYAAMEATLGLWSDRVLAWRASDVALGFICAGVAALFSLWVLIPLLCRRIGEEAVAAASSLAMVFGLLLFAFWPGDLAIAFAMMLLGAGVATSLSCLQALLSKAAPASAQGAVLGVNHAVLSIARILGPIWGGFALGSLGTSWPHLSGAVLVVSALIALILLYRPRAQPQEAKMNVASFLDATATRTPAATAVVHDGRRYSYRQVVREANRVANGLQAEGFGPGSRIALACNNRPGFLAAYYGILKIGAVAVVLSTTLRERDIRFQLEDSGAEALLCFEGCGDRAYADEALPAADAAPHCAKVWVIPARPEAASTVAGYPALADLTAGQSDRCATRSYAAQETAVILYTSGSTGRPKGVELTQSNLIEMVRINRGLAAPAATAVRLVSTPLFHVMGQICGMNLAVLNGETMVLVERFDPALIWRLIVEEAATYFVHMPIFYRYLLERADAVDTAAVRRSLRLCATGGAPLQDDLRTAFQARFGLPLVPGYGLTEVTSIVAWGADMPLPRATTVGKVVPGVEAVVADGAGRALAPGEEGEILVRGPGVMKRYLNLPDVTGTRLRHGWFHTGDIGRFDGFGRLDVLGRVDDKILRGEEHIYPAEVETALKGHPAVREAAVIGIPDDVLGQEAKTFVVLKEGCALSGGDLLGWLARTLPDGKCPGLLQFQESLPLTPTGKVARHLLR</sequence>
<reference evidence="12" key="1">
    <citation type="submission" date="2021-02" db="EMBL/GenBank/DDBJ databases">
        <authorList>
            <person name="Dougan E. K."/>
            <person name="Rhodes N."/>
            <person name="Thang M."/>
            <person name="Chan C."/>
        </authorList>
    </citation>
    <scope>NUCLEOTIDE SEQUENCE</scope>
</reference>
<evidence type="ECO:0000259" key="8">
    <source>
        <dbReference type="PROSITE" id="PS50043"/>
    </source>
</evidence>
<dbReference type="InterPro" id="IPR050237">
    <property type="entry name" value="ATP-dep_AMP-bd_enzyme"/>
</dbReference>
<dbReference type="Gene3D" id="1.10.260.40">
    <property type="entry name" value="lambda repressor-like DNA-binding domains"/>
    <property type="match status" value="1"/>
</dbReference>
<dbReference type="InterPro" id="IPR011701">
    <property type="entry name" value="MFS"/>
</dbReference>
<organism evidence="12 13">
    <name type="scientific">Symbiodinium pilosum</name>
    <name type="common">Dinoflagellate</name>
    <dbReference type="NCBI Taxonomy" id="2952"/>
    <lineage>
        <taxon>Eukaryota</taxon>
        <taxon>Sar</taxon>
        <taxon>Alveolata</taxon>
        <taxon>Dinophyceae</taxon>
        <taxon>Suessiales</taxon>
        <taxon>Symbiodiniaceae</taxon>
        <taxon>Symbiodinium</taxon>
    </lineage>
</organism>
<dbReference type="SUPFAM" id="SSF48264">
    <property type="entry name" value="Cytochrome P450"/>
    <property type="match status" value="1"/>
</dbReference>
<keyword evidence="5" id="KW-0408">Iron</keyword>
<feature type="transmembrane region" description="Helical" evidence="7">
    <location>
        <begin position="1806"/>
        <end position="1825"/>
    </location>
</feature>
<dbReference type="GO" id="GO:0004497">
    <property type="term" value="F:monooxygenase activity"/>
    <property type="evidence" value="ECO:0007669"/>
    <property type="project" value="InterPro"/>
</dbReference>
<dbReference type="InterPro" id="IPR036259">
    <property type="entry name" value="MFS_trans_sf"/>
</dbReference>
<feature type="transmembrane region" description="Helical" evidence="7">
    <location>
        <begin position="1717"/>
        <end position="1737"/>
    </location>
</feature>
<evidence type="ECO:0000256" key="7">
    <source>
        <dbReference type="SAM" id="Phobius"/>
    </source>
</evidence>
<dbReference type="CDD" id="cd17330">
    <property type="entry name" value="MFS_SLC46_TetA_like"/>
    <property type="match status" value="1"/>
</dbReference>
<evidence type="ECO:0000256" key="3">
    <source>
        <dbReference type="ARBA" id="ARBA00023125"/>
    </source>
</evidence>
<dbReference type="InterPro" id="IPR042099">
    <property type="entry name" value="ANL_N_sf"/>
</dbReference>
<feature type="domain" description="HTH luxR-type" evidence="8">
    <location>
        <begin position="900"/>
        <end position="965"/>
    </location>
</feature>
<dbReference type="InterPro" id="IPR001690">
    <property type="entry name" value="Autoind_synthase"/>
</dbReference>
<dbReference type="InterPro" id="IPR000792">
    <property type="entry name" value="Tscrpt_reg_LuxR_C"/>
</dbReference>
<dbReference type="InterPro" id="IPR005467">
    <property type="entry name" value="His_kinase_dom"/>
</dbReference>
<dbReference type="PROSITE" id="PS50043">
    <property type="entry name" value="HTH_LUXR_2"/>
    <property type="match status" value="1"/>
</dbReference>
<dbReference type="GO" id="GO:0003677">
    <property type="term" value="F:DNA binding"/>
    <property type="evidence" value="ECO:0007669"/>
    <property type="project" value="UniProtKB-KW"/>
</dbReference>
<keyword evidence="4" id="KW-0804">Transcription</keyword>
<dbReference type="InterPro" id="IPR025110">
    <property type="entry name" value="AMP-bd_C"/>
</dbReference>
<evidence type="ECO:0000256" key="4">
    <source>
        <dbReference type="ARBA" id="ARBA00023163"/>
    </source>
</evidence>
<evidence type="ECO:0000259" key="9">
    <source>
        <dbReference type="PROSITE" id="PS50109"/>
    </source>
</evidence>
<feature type="transmembrane region" description="Helical" evidence="7">
    <location>
        <begin position="31"/>
        <end position="52"/>
    </location>
</feature>
<feature type="domain" description="Histidine kinase" evidence="9">
    <location>
        <begin position="325"/>
        <end position="539"/>
    </location>
</feature>
<dbReference type="PROSITE" id="PS50109">
    <property type="entry name" value="HIS_KIN"/>
    <property type="match status" value="1"/>
</dbReference>
<dbReference type="InterPro" id="IPR036388">
    <property type="entry name" value="WH-like_DNA-bd_sf"/>
</dbReference>
<dbReference type="InterPro" id="IPR002401">
    <property type="entry name" value="Cyt_P450_E_grp-I"/>
</dbReference>
<dbReference type="PANTHER" id="PTHR43767:SF1">
    <property type="entry name" value="NONRIBOSOMAL PEPTIDE SYNTHASE PES1 (EUROFUNG)-RELATED"/>
    <property type="match status" value="1"/>
</dbReference>
<dbReference type="Gene3D" id="3.30.450.80">
    <property type="entry name" value="Transcription factor LuxR-like, autoinducer-binding domain"/>
    <property type="match status" value="1"/>
</dbReference>
<dbReference type="Gene3D" id="3.30.300.30">
    <property type="match status" value="1"/>
</dbReference>
<dbReference type="InterPro" id="IPR036890">
    <property type="entry name" value="HATPase_C_sf"/>
</dbReference>
<feature type="transmembrane region" description="Helical" evidence="7">
    <location>
        <begin position="1749"/>
        <end position="1767"/>
    </location>
</feature>
<dbReference type="SMART" id="SM00388">
    <property type="entry name" value="HisKA"/>
    <property type="match status" value="1"/>
</dbReference>
<proteinExistence type="predicted"/>
<dbReference type="GO" id="GO:0020037">
    <property type="term" value="F:heme binding"/>
    <property type="evidence" value="ECO:0007669"/>
    <property type="project" value="InterPro"/>
</dbReference>
<dbReference type="InterPro" id="IPR000873">
    <property type="entry name" value="AMP-dep_synth/lig_dom"/>
</dbReference>
<dbReference type="Gene3D" id="1.10.10.10">
    <property type="entry name" value="Winged helix-like DNA-binding domain superfamily/Winged helix DNA-binding domain"/>
    <property type="match status" value="1"/>
</dbReference>
<feature type="domain" description="HTH cro/C1-type" evidence="11">
    <location>
        <begin position="548"/>
        <end position="602"/>
    </location>
</feature>
<evidence type="ECO:0000256" key="6">
    <source>
        <dbReference type="SAM" id="MobiDB-lite"/>
    </source>
</evidence>
<dbReference type="SUPFAM" id="SSF46894">
    <property type="entry name" value="C-terminal effector domain of the bipartite response regulators"/>
    <property type="match status" value="1"/>
</dbReference>
<dbReference type="Pfam" id="PF00067">
    <property type="entry name" value="p450"/>
    <property type="match status" value="1"/>
</dbReference>
<dbReference type="GO" id="GO:0016878">
    <property type="term" value="F:acid-thiol ligase activity"/>
    <property type="evidence" value="ECO:0007669"/>
    <property type="project" value="UniProtKB-ARBA"/>
</dbReference>
<dbReference type="PRINTS" id="PR00385">
    <property type="entry name" value="P450"/>
</dbReference>
<dbReference type="InterPro" id="IPR020846">
    <property type="entry name" value="MFS_dom"/>
</dbReference>
<dbReference type="Pfam" id="PF05228">
    <property type="entry name" value="CHASE4"/>
    <property type="match status" value="1"/>
</dbReference>
<comment type="cofactor">
    <cofactor evidence="5">
        <name>heme</name>
        <dbReference type="ChEBI" id="CHEBI:30413"/>
    </cofactor>
</comment>
<keyword evidence="7" id="KW-0812">Transmembrane</keyword>
<feature type="transmembrane region" description="Helical" evidence="7">
    <location>
        <begin position="1837"/>
        <end position="1859"/>
    </location>
</feature>
<feature type="transmembrane region" description="Helical" evidence="7">
    <location>
        <begin position="269"/>
        <end position="290"/>
    </location>
</feature>